<dbReference type="RefSeq" id="WP_109943813.1">
    <property type="nucleotide sequence ID" value="NZ_QGGF01000503.1"/>
</dbReference>
<evidence type="ECO:0000313" key="3">
    <source>
        <dbReference type="EMBL" id="PWU50499.1"/>
    </source>
</evidence>
<dbReference type="EMBL" id="QGSV01000107">
    <property type="protein sequence ID" value="PWU50499.1"/>
    <property type="molecule type" value="Genomic_DNA"/>
</dbReference>
<accession>A0A317KBS3</accession>
<protein>
    <submittedName>
        <fullName evidence="3">Uncharacterized protein</fullName>
    </submittedName>
</protein>
<keyword evidence="2" id="KW-0472">Membrane</keyword>
<feature type="transmembrane region" description="Helical" evidence="2">
    <location>
        <begin position="46"/>
        <end position="68"/>
    </location>
</feature>
<organism evidence="3 4">
    <name type="scientific">Micromonospora globispora</name>
    <dbReference type="NCBI Taxonomy" id="1450148"/>
    <lineage>
        <taxon>Bacteria</taxon>
        <taxon>Bacillati</taxon>
        <taxon>Actinomycetota</taxon>
        <taxon>Actinomycetes</taxon>
        <taxon>Micromonosporales</taxon>
        <taxon>Micromonosporaceae</taxon>
        <taxon>Micromonospora</taxon>
    </lineage>
</organism>
<evidence type="ECO:0000256" key="1">
    <source>
        <dbReference type="SAM" id="MobiDB-lite"/>
    </source>
</evidence>
<feature type="transmembrane region" description="Helical" evidence="2">
    <location>
        <begin position="125"/>
        <end position="145"/>
    </location>
</feature>
<dbReference type="AlphaFoldDB" id="A0A317KBS3"/>
<name>A0A317KBS3_9ACTN</name>
<feature type="region of interest" description="Disordered" evidence="1">
    <location>
        <begin position="1"/>
        <end position="25"/>
    </location>
</feature>
<dbReference type="Proteomes" id="UP000245683">
    <property type="component" value="Unassembled WGS sequence"/>
</dbReference>
<evidence type="ECO:0000256" key="2">
    <source>
        <dbReference type="SAM" id="Phobius"/>
    </source>
</evidence>
<comment type="caution">
    <text evidence="3">The sequence shown here is derived from an EMBL/GenBank/DDBJ whole genome shotgun (WGS) entry which is preliminary data.</text>
</comment>
<feature type="region of interest" description="Disordered" evidence="1">
    <location>
        <begin position="191"/>
        <end position="249"/>
    </location>
</feature>
<gene>
    <name evidence="3" type="ORF">DLJ46_06835</name>
</gene>
<feature type="transmembrane region" description="Helical" evidence="2">
    <location>
        <begin position="165"/>
        <end position="185"/>
    </location>
</feature>
<dbReference type="OrthoDB" id="3405913at2"/>
<keyword evidence="2" id="KW-1133">Transmembrane helix</keyword>
<sequence length="249" mass="25707">MSQDLPIPRQDNRSDETTVVGWGEGDRAPAGRFGRSLAGLGRDHRLPMVLAGLGAVAAVASLIGEWLVMTVPNGGPEGNTTIQVPGGVAGVGGFGVAYLVGLLGLAGAVALALRGTPGVRHNARVAGLALAAAVLAVLTATALSLDDSDQRALFYSSEEGFRVDYGRGLVTAFLAALLLAAALHLSGKVPAKQPGESLTQPEDGAEPEDGPATSGWRRRRERFVDDRPPAPTDLTVEPTVPFARPEPPI</sequence>
<proteinExistence type="predicted"/>
<keyword evidence="4" id="KW-1185">Reference proteome</keyword>
<feature type="transmembrane region" description="Helical" evidence="2">
    <location>
        <begin position="88"/>
        <end position="113"/>
    </location>
</feature>
<reference evidence="4" key="1">
    <citation type="submission" date="2018-05" db="EMBL/GenBank/DDBJ databases">
        <title>Micromonospora globispora sp. nov. and Micromonospora rugosa sp. nov., isolated from marine sediment.</title>
        <authorList>
            <person name="Carro L."/>
            <person name="Aysel V."/>
            <person name="Cetin D."/>
            <person name="Igual J.M."/>
            <person name="Klenk H.-P."/>
            <person name="Trujillo M.E."/>
            <person name="Sahin N."/>
        </authorList>
    </citation>
    <scope>NUCLEOTIDE SEQUENCE [LARGE SCALE GENOMIC DNA]</scope>
    <source>
        <strain evidence="4">S2904</strain>
    </source>
</reference>
<evidence type="ECO:0000313" key="4">
    <source>
        <dbReference type="Proteomes" id="UP000245683"/>
    </source>
</evidence>
<keyword evidence="2" id="KW-0812">Transmembrane</keyword>